<evidence type="ECO:0000313" key="2">
    <source>
        <dbReference type="Proteomes" id="UP001595692"/>
    </source>
</evidence>
<dbReference type="Gene3D" id="3.15.10.40">
    <property type="entry name" value="Uncharacterised protein PF07273, DUF1439"/>
    <property type="match status" value="1"/>
</dbReference>
<evidence type="ECO:0000313" key="1">
    <source>
        <dbReference type="EMBL" id="MFC3915054.1"/>
    </source>
</evidence>
<accession>A0ABV8CSU0</accession>
<organism evidence="1 2">
    <name type="scientific">Pseudaeromonas sharmana</name>
    <dbReference type="NCBI Taxonomy" id="328412"/>
    <lineage>
        <taxon>Bacteria</taxon>
        <taxon>Pseudomonadati</taxon>
        <taxon>Pseudomonadota</taxon>
        <taxon>Gammaproteobacteria</taxon>
        <taxon>Aeromonadales</taxon>
        <taxon>Aeromonadaceae</taxon>
        <taxon>Pseudaeromonas</taxon>
    </lineage>
</organism>
<protein>
    <submittedName>
        <fullName evidence="1">DUF1439 domain-containing protein</fullName>
    </submittedName>
</protein>
<reference evidence="2" key="1">
    <citation type="journal article" date="2019" name="Int. J. Syst. Evol. Microbiol.">
        <title>The Global Catalogue of Microorganisms (GCM) 10K type strain sequencing project: providing services to taxonomists for standard genome sequencing and annotation.</title>
        <authorList>
            <consortium name="The Broad Institute Genomics Platform"/>
            <consortium name="The Broad Institute Genome Sequencing Center for Infectious Disease"/>
            <person name="Wu L."/>
            <person name="Ma J."/>
        </authorList>
    </citation>
    <scope>NUCLEOTIDE SEQUENCE [LARGE SCALE GENOMIC DNA]</scope>
    <source>
        <strain evidence="2">CCUG 54939</strain>
    </source>
</reference>
<proteinExistence type="predicted"/>
<gene>
    <name evidence="1" type="ORF">ACFOSS_16550</name>
</gene>
<dbReference type="Pfam" id="PF07273">
    <property type="entry name" value="DUF1439"/>
    <property type="match status" value="1"/>
</dbReference>
<dbReference type="RefSeq" id="WP_377154688.1">
    <property type="nucleotide sequence ID" value="NZ_JBHSAF010000015.1"/>
</dbReference>
<comment type="caution">
    <text evidence="1">The sequence shown here is derived from an EMBL/GenBank/DDBJ whole genome shotgun (WGS) entry which is preliminary data.</text>
</comment>
<dbReference type="EMBL" id="JBHSAF010000015">
    <property type="protein sequence ID" value="MFC3915054.1"/>
    <property type="molecule type" value="Genomic_DNA"/>
</dbReference>
<dbReference type="Proteomes" id="UP001595692">
    <property type="component" value="Unassembled WGS sequence"/>
</dbReference>
<dbReference type="InterPro" id="IPR010835">
    <property type="entry name" value="DUF1439"/>
</dbReference>
<keyword evidence="2" id="KW-1185">Reference proteome</keyword>
<name>A0ABV8CSU0_9GAMM</name>
<sequence length="180" mass="20152">MIPSLLLALALNVSPQGTVDISEQQLTQYVNSKLKYAQQFGLPGLFEADIRTKSLQVSLARQQPQRANVQSLADFTLSLPNKPAINGTLQANFEAKPRYDVQQGAVYLDNFTLQDYQLQPAALQQQFAPLMGYLVKGLQQRLANQPAYRLNTKDQQQAWLKEHVTGFELQPGLLRLKTAP</sequence>